<proteinExistence type="predicted"/>
<dbReference type="Pfam" id="PF00006">
    <property type="entry name" value="ATP-synt_ab"/>
    <property type="match status" value="1"/>
</dbReference>
<comment type="catalytic activity">
    <reaction evidence="9">
        <text>ATP + H2O + cellular proteinSide 1 = ADP + phosphate + cellular proteinSide 2.</text>
        <dbReference type="EC" id="7.4.2.8"/>
    </reaction>
</comment>
<dbReference type="CDD" id="cd18117">
    <property type="entry name" value="ATP-synt_flagellum-secretory_path_III_N"/>
    <property type="match status" value="1"/>
</dbReference>
<evidence type="ECO:0000256" key="5">
    <source>
        <dbReference type="ARBA" id="ARBA00022840"/>
    </source>
</evidence>
<dbReference type="PROSITE" id="PS00152">
    <property type="entry name" value="ATPASE_ALPHA_BETA"/>
    <property type="match status" value="1"/>
</dbReference>
<keyword evidence="5" id="KW-0067">ATP-binding</keyword>
<dbReference type="RefSeq" id="WP_377942558.1">
    <property type="nucleotide sequence ID" value="NZ_JBHUCX010000020.1"/>
</dbReference>
<dbReference type="CDD" id="cd01136">
    <property type="entry name" value="ATPase_flagellum-secretory_path_III"/>
    <property type="match status" value="1"/>
</dbReference>
<dbReference type="InterPro" id="IPR050053">
    <property type="entry name" value="ATPase_alpha/beta_chains"/>
</dbReference>
<evidence type="ECO:0000259" key="10">
    <source>
        <dbReference type="SMART" id="SM00382"/>
    </source>
</evidence>
<gene>
    <name evidence="11" type="ORF">ACFSB2_08315</name>
</gene>
<dbReference type="SMART" id="SM00382">
    <property type="entry name" value="AAA"/>
    <property type="match status" value="1"/>
</dbReference>
<evidence type="ECO:0000256" key="6">
    <source>
        <dbReference type="ARBA" id="ARBA00022927"/>
    </source>
</evidence>
<organism evidence="11 12">
    <name type="scientific">Alicyclobacillus fodiniaquatilis</name>
    <dbReference type="NCBI Taxonomy" id="1661150"/>
    <lineage>
        <taxon>Bacteria</taxon>
        <taxon>Bacillati</taxon>
        <taxon>Bacillota</taxon>
        <taxon>Bacilli</taxon>
        <taxon>Bacillales</taxon>
        <taxon>Alicyclobacillaceae</taxon>
        <taxon>Alicyclobacillus</taxon>
    </lineage>
</organism>
<dbReference type="InterPro" id="IPR040627">
    <property type="entry name" value="T3SS_ATPase_C"/>
</dbReference>
<keyword evidence="7" id="KW-1278">Translocase</keyword>
<sequence>MEQSLKALTEQLPDKPLFRLYGRVTKVLGMTVESLGPHATLGDICEIQGGRSRCYAEVVGFRDGHLILVPLGEMADIAPGADVRARHRRLSVACGDSLLGRIIDGLGQPMDGLGPLSNARPQEIERSPVPALRRQRIEHAIQTGVRVIDGLLTVGNGQRVGIFAGSGVGKSTLLSMLARGTSADVNVIALVGERGREVREFIERDLGEEGLARSVVIVATSDQPALIRTKAAFVATAIAEFFRDQGKHVNFMMDSVTRFAMAQREIGLAAGEPPTARGYTPSVFALLPKLLERTGPGEWGSITAFYTVLVDGDDMNDPIADTVRGILDGHIVLARKLANAGQYPAVDVLASVSRLFSTVAVKRHQQAAHMARAWLSKYRDVEDLLRIGAYRQGADPDIDIAIAKMPQLSAVLQQQTDDLTTFDETLTRLYTVAEVAE</sequence>
<keyword evidence="12" id="KW-1185">Reference proteome</keyword>
<dbReference type="InterPro" id="IPR005714">
    <property type="entry name" value="ATPase_T3SS_FliI/YscN"/>
</dbReference>
<dbReference type="InterPro" id="IPR000194">
    <property type="entry name" value="ATPase_F1/V1/A1_a/bsu_nucl-bd"/>
</dbReference>
<evidence type="ECO:0000256" key="1">
    <source>
        <dbReference type="ARBA" id="ARBA00004496"/>
    </source>
</evidence>
<keyword evidence="6" id="KW-0653">Protein transport</keyword>
<evidence type="ECO:0000256" key="2">
    <source>
        <dbReference type="ARBA" id="ARBA00022448"/>
    </source>
</evidence>
<dbReference type="PANTHER" id="PTHR15184:SF9">
    <property type="entry name" value="SPI-1 TYPE 3 SECRETION SYSTEM ATPASE"/>
    <property type="match status" value="1"/>
</dbReference>
<dbReference type="InterPro" id="IPR003593">
    <property type="entry name" value="AAA+_ATPase"/>
</dbReference>
<evidence type="ECO:0000256" key="8">
    <source>
        <dbReference type="ARBA" id="ARBA00023310"/>
    </source>
</evidence>
<dbReference type="SUPFAM" id="SSF52540">
    <property type="entry name" value="P-loop containing nucleoside triphosphate hydrolases"/>
    <property type="match status" value="1"/>
</dbReference>
<dbReference type="Gene3D" id="3.40.50.12240">
    <property type="match status" value="1"/>
</dbReference>
<keyword evidence="2" id="KW-0813">Transport</keyword>
<evidence type="ECO:0000256" key="3">
    <source>
        <dbReference type="ARBA" id="ARBA00022490"/>
    </source>
</evidence>
<dbReference type="NCBIfam" id="TIGR01026">
    <property type="entry name" value="fliI_yscN"/>
    <property type="match status" value="1"/>
</dbReference>
<name>A0ABW4JG64_9BACL</name>
<evidence type="ECO:0000256" key="9">
    <source>
        <dbReference type="ARBA" id="ARBA00034006"/>
    </source>
</evidence>
<evidence type="ECO:0000256" key="7">
    <source>
        <dbReference type="ARBA" id="ARBA00022967"/>
    </source>
</evidence>
<dbReference type="InterPro" id="IPR020003">
    <property type="entry name" value="ATPase_a/bsu_AS"/>
</dbReference>
<dbReference type="EMBL" id="JBHUCX010000020">
    <property type="protein sequence ID" value="MFD1674703.1"/>
    <property type="molecule type" value="Genomic_DNA"/>
</dbReference>
<evidence type="ECO:0000313" key="11">
    <source>
        <dbReference type="EMBL" id="MFD1674703.1"/>
    </source>
</evidence>
<comment type="caution">
    <text evidence="11">The sequence shown here is derived from an EMBL/GenBank/DDBJ whole genome shotgun (WGS) entry which is preliminary data.</text>
</comment>
<dbReference type="InterPro" id="IPR027417">
    <property type="entry name" value="P-loop_NTPase"/>
</dbReference>
<evidence type="ECO:0000313" key="12">
    <source>
        <dbReference type="Proteomes" id="UP001597079"/>
    </source>
</evidence>
<dbReference type="Proteomes" id="UP001597079">
    <property type="component" value="Unassembled WGS sequence"/>
</dbReference>
<reference evidence="12" key="1">
    <citation type="journal article" date="2019" name="Int. J. Syst. Evol. Microbiol.">
        <title>The Global Catalogue of Microorganisms (GCM) 10K type strain sequencing project: providing services to taxonomists for standard genome sequencing and annotation.</title>
        <authorList>
            <consortium name="The Broad Institute Genomics Platform"/>
            <consortium name="The Broad Institute Genome Sequencing Center for Infectious Disease"/>
            <person name="Wu L."/>
            <person name="Ma J."/>
        </authorList>
    </citation>
    <scope>NUCLEOTIDE SEQUENCE [LARGE SCALE GENOMIC DNA]</scope>
    <source>
        <strain evidence="12">CGMCC 1.12286</strain>
    </source>
</reference>
<keyword evidence="4" id="KW-0547">Nucleotide-binding</keyword>
<protein>
    <submittedName>
        <fullName evidence="11">FliI/YscN family ATPase</fullName>
    </submittedName>
</protein>
<keyword evidence="8" id="KW-0066">ATP synthesis</keyword>
<feature type="domain" description="AAA+ ATPase" evidence="10">
    <location>
        <begin position="156"/>
        <end position="337"/>
    </location>
</feature>
<dbReference type="PANTHER" id="PTHR15184">
    <property type="entry name" value="ATP SYNTHASE"/>
    <property type="match status" value="1"/>
</dbReference>
<comment type="subcellular location">
    <subcellularLocation>
        <location evidence="1">Cytoplasm</location>
    </subcellularLocation>
</comment>
<evidence type="ECO:0000256" key="4">
    <source>
        <dbReference type="ARBA" id="ARBA00022741"/>
    </source>
</evidence>
<accession>A0ABW4JG64</accession>
<keyword evidence="3" id="KW-0963">Cytoplasm</keyword>
<dbReference type="Pfam" id="PF18269">
    <property type="entry name" value="T3SS_ATPase_C"/>
    <property type="match status" value="1"/>
</dbReference>